<keyword evidence="9" id="KW-1185">Reference proteome</keyword>
<dbReference type="InterPro" id="IPR038414">
    <property type="entry name" value="CcoP_N_sf"/>
</dbReference>
<dbReference type="SUPFAM" id="SSF46626">
    <property type="entry name" value="Cytochrome c"/>
    <property type="match status" value="1"/>
</dbReference>
<dbReference type="InterPro" id="IPR036909">
    <property type="entry name" value="Cyt_c-like_dom_sf"/>
</dbReference>
<dbReference type="PROSITE" id="PS51007">
    <property type="entry name" value="CYTC"/>
    <property type="match status" value="1"/>
</dbReference>
<evidence type="ECO:0000313" key="9">
    <source>
        <dbReference type="Proteomes" id="UP001172083"/>
    </source>
</evidence>
<reference evidence="8" key="1">
    <citation type="submission" date="2023-06" db="EMBL/GenBank/DDBJ databases">
        <title>Genomic of Agaribacillus aureum.</title>
        <authorList>
            <person name="Wang G."/>
        </authorList>
    </citation>
    <scope>NUCLEOTIDE SEQUENCE</scope>
    <source>
        <strain evidence="8">BMA12</strain>
    </source>
</reference>
<accession>A0ABT8L808</accession>
<evidence type="ECO:0000313" key="8">
    <source>
        <dbReference type="EMBL" id="MDN5213894.1"/>
    </source>
</evidence>
<dbReference type="InterPro" id="IPR050597">
    <property type="entry name" value="Cytochrome_c_Oxidase_Subunit"/>
</dbReference>
<organism evidence="8 9">
    <name type="scientific">Agaribacillus aureus</name>
    <dbReference type="NCBI Taxonomy" id="3051825"/>
    <lineage>
        <taxon>Bacteria</taxon>
        <taxon>Pseudomonadati</taxon>
        <taxon>Bacteroidota</taxon>
        <taxon>Cytophagia</taxon>
        <taxon>Cytophagales</taxon>
        <taxon>Splendidivirgaceae</taxon>
        <taxon>Agaribacillus</taxon>
    </lineage>
</organism>
<dbReference type="Gene3D" id="1.10.760.10">
    <property type="entry name" value="Cytochrome c-like domain"/>
    <property type="match status" value="1"/>
</dbReference>
<evidence type="ECO:0000256" key="4">
    <source>
        <dbReference type="PROSITE-ProRule" id="PRU00433"/>
    </source>
</evidence>
<keyword evidence="3 4" id="KW-0408">Iron</keyword>
<keyword evidence="6" id="KW-1133">Transmembrane helix</keyword>
<keyword evidence="6" id="KW-0812">Transmembrane</keyword>
<dbReference type="EMBL" id="JAUJEB010000004">
    <property type="protein sequence ID" value="MDN5213894.1"/>
    <property type="molecule type" value="Genomic_DNA"/>
</dbReference>
<dbReference type="InterPro" id="IPR009056">
    <property type="entry name" value="Cyt_c-like_dom"/>
</dbReference>
<protein>
    <submittedName>
        <fullName evidence="8">Cbb3-type cytochrome c oxidase N-terminal domain-containing protein</fullName>
    </submittedName>
</protein>
<evidence type="ECO:0000256" key="6">
    <source>
        <dbReference type="SAM" id="Phobius"/>
    </source>
</evidence>
<dbReference type="Pfam" id="PF14715">
    <property type="entry name" value="FixP_N"/>
    <property type="match status" value="1"/>
</dbReference>
<keyword evidence="1 4" id="KW-0349">Heme</keyword>
<dbReference type="Gene3D" id="6.10.280.130">
    <property type="match status" value="1"/>
</dbReference>
<name>A0ABT8L808_9BACT</name>
<dbReference type="Proteomes" id="UP001172083">
    <property type="component" value="Unassembled WGS sequence"/>
</dbReference>
<sequence length="310" mass="34911">MKKRIKSLIASIPKTFLGLYSRLLIILMLLFCLPANSYGQQLQQPTSGEENFLFYTVIAMVFFVMLLVLIVAIYTLLILKRIIKNEKGEAEEVEETESGWDILTAKLTDAVPVEEEETVLLSHDYDGIHELDNHLPPWWKGLFYITIAFAVVYIAIYHVFETAPLQIQEYQNELLAAAEQEEERKTGDEDLINEDNVTFTDEVAVIEQGKSLYEVNCVACHRKDGGGLPGLGPNLTDEFWIHGGGVKNIYKTIQNGVPGTSMISWKTQMSPEDMRAIACYAITLFGTNPPNAREPQGEKYIPEEDTPATE</sequence>
<comment type="caution">
    <text evidence="8">The sequence shown here is derived from an EMBL/GenBank/DDBJ whole genome shotgun (WGS) entry which is preliminary data.</text>
</comment>
<evidence type="ECO:0000259" key="7">
    <source>
        <dbReference type="PROSITE" id="PS51007"/>
    </source>
</evidence>
<evidence type="ECO:0000256" key="1">
    <source>
        <dbReference type="ARBA" id="ARBA00022617"/>
    </source>
</evidence>
<feature type="region of interest" description="Disordered" evidence="5">
    <location>
        <begin position="288"/>
        <end position="310"/>
    </location>
</feature>
<evidence type="ECO:0000256" key="5">
    <source>
        <dbReference type="SAM" id="MobiDB-lite"/>
    </source>
</evidence>
<evidence type="ECO:0000256" key="2">
    <source>
        <dbReference type="ARBA" id="ARBA00022723"/>
    </source>
</evidence>
<gene>
    <name evidence="8" type="ORF">QQ020_17600</name>
</gene>
<feature type="domain" description="Cytochrome c" evidence="7">
    <location>
        <begin position="204"/>
        <end position="285"/>
    </location>
</feature>
<dbReference type="PANTHER" id="PTHR33751:SF1">
    <property type="entry name" value="CBB3-TYPE CYTOCHROME C OXIDASE SUBUNIT FIXP"/>
    <property type="match status" value="1"/>
</dbReference>
<keyword evidence="2 4" id="KW-0479">Metal-binding</keyword>
<dbReference type="PANTHER" id="PTHR33751">
    <property type="entry name" value="CBB3-TYPE CYTOCHROME C OXIDASE SUBUNIT FIXP"/>
    <property type="match status" value="1"/>
</dbReference>
<feature type="transmembrane region" description="Helical" evidence="6">
    <location>
        <begin position="141"/>
        <end position="160"/>
    </location>
</feature>
<dbReference type="Pfam" id="PF13442">
    <property type="entry name" value="Cytochrome_CBB3"/>
    <property type="match status" value="1"/>
</dbReference>
<dbReference type="RefSeq" id="WP_346759233.1">
    <property type="nucleotide sequence ID" value="NZ_JAUJEB010000004.1"/>
</dbReference>
<proteinExistence type="predicted"/>
<evidence type="ECO:0000256" key="3">
    <source>
        <dbReference type="ARBA" id="ARBA00023004"/>
    </source>
</evidence>
<dbReference type="InterPro" id="IPR032858">
    <property type="entry name" value="CcoP_N"/>
</dbReference>
<keyword evidence="6" id="KW-0472">Membrane</keyword>
<feature type="transmembrane region" description="Helical" evidence="6">
    <location>
        <begin position="53"/>
        <end position="79"/>
    </location>
</feature>